<dbReference type="Proteomes" id="UP000028582">
    <property type="component" value="Unassembled WGS sequence"/>
</dbReference>
<dbReference type="EMBL" id="ANJA01003275">
    <property type="protein sequence ID" value="ETO64366.1"/>
    <property type="molecule type" value="Genomic_DNA"/>
</dbReference>
<evidence type="ECO:0000256" key="1">
    <source>
        <dbReference type="SAM" id="MobiDB-lite"/>
    </source>
</evidence>
<dbReference type="AlphaFoldDB" id="A0A080ZCK5"/>
<accession>A0A080ZCK5</accession>
<proteinExistence type="predicted"/>
<evidence type="ECO:0000313" key="2">
    <source>
        <dbReference type="EMBL" id="ETO64366.1"/>
    </source>
</evidence>
<protein>
    <submittedName>
        <fullName evidence="2">Uncharacterized protein</fullName>
    </submittedName>
</protein>
<feature type="region of interest" description="Disordered" evidence="1">
    <location>
        <begin position="515"/>
        <end position="548"/>
    </location>
</feature>
<name>A0A080ZCK5_PHYNI</name>
<dbReference type="OrthoDB" id="126929at2759"/>
<reference evidence="2 3" key="1">
    <citation type="submission" date="2013-11" db="EMBL/GenBank/DDBJ databases">
        <title>The Genome Sequence of Phytophthora parasitica P1976.</title>
        <authorList>
            <consortium name="The Broad Institute Genomics Platform"/>
            <person name="Russ C."/>
            <person name="Tyler B."/>
            <person name="Panabieres F."/>
            <person name="Shan W."/>
            <person name="Tripathy S."/>
            <person name="Grunwald N."/>
            <person name="Machado M."/>
            <person name="Johnson C.S."/>
            <person name="Walker B."/>
            <person name="Young S."/>
            <person name="Zeng Q."/>
            <person name="Gargeya S."/>
            <person name="Fitzgerald M."/>
            <person name="Haas B."/>
            <person name="Abouelleil A."/>
            <person name="Allen A.W."/>
            <person name="Alvarado L."/>
            <person name="Arachchi H.M."/>
            <person name="Berlin A.M."/>
            <person name="Chapman S.B."/>
            <person name="Gainer-Dewar J."/>
            <person name="Goldberg J."/>
            <person name="Griggs A."/>
            <person name="Gujja S."/>
            <person name="Hansen M."/>
            <person name="Howarth C."/>
            <person name="Imamovic A."/>
            <person name="Ireland A."/>
            <person name="Larimer J."/>
            <person name="McCowan C."/>
            <person name="Murphy C."/>
            <person name="Pearson M."/>
            <person name="Poon T.W."/>
            <person name="Priest M."/>
            <person name="Roberts A."/>
            <person name="Saif S."/>
            <person name="Shea T."/>
            <person name="Sisk P."/>
            <person name="Sykes S."/>
            <person name="Wortman J."/>
            <person name="Nusbaum C."/>
            <person name="Birren B."/>
        </authorList>
    </citation>
    <scope>NUCLEOTIDE SEQUENCE [LARGE SCALE GENOMIC DNA]</scope>
    <source>
        <strain evidence="2 3">P1976</strain>
    </source>
</reference>
<sequence length="613" mass="66938">MAPTPIIPGTLAFLGPAHSPGLAEFRYVRVTTMQGDKVNVAVVSVNEEEEAIAEEVDVSIIKRRRVNDEEGELWPGLFVGHPIAFVQPNNVSMDEWAVGVKLDQPPNVIKVDWVNYVLQTGTGTNAAAMNADELVMLMDEVSVQCGKSRTALPSKVTKLLPQFQLFVQTLLVISVPRQHVLDCSLNKKGRKKNMFGPPASTPKPVPEKRKNTTQGDGRPATRRKTLEAKDNSAPEAISAVELSPDIEEDDEEADIRAVRRQNRAFEDGLRVGGRGGVGANAPIGGTVACMAPFHAGDEGRGRASTAFRPTAIEQGIHNAIGHPDHQGKDGQCILECAQQARGTHFQATPPVLRGAFDFGFYIRGLSVMHFTSIPRRSTLSIAANMANMTDFSRKNTLLPVTTEPVYTGLTDILSNLCQFGRHLYNDETVSVLRAAATFVEDFADGSEPDQDTTIRLMQWIDRKLGKFRGLVVSDGHDAAVHVKREYCIQDSLLSEFLFYLQQAKIGELTAMINARRSPGSQSSSREKHGSTGETRQTKNAGGIPASVQRTLPKQGSQELCLKFLSKVGCRGKDGLGKCFSKLRAHFRPSSLSQEAKELVVQRWGGLAAEFTDL</sequence>
<feature type="region of interest" description="Disordered" evidence="1">
    <location>
        <begin position="188"/>
        <end position="238"/>
    </location>
</feature>
<comment type="caution">
    <text evidence="2">The sequence shown here is derived from an EMBL/GenBank/DDBJ whole genome shotgun (WGS) entry which is preliminary data.</text>
</comment>
<organism evidence="2 3">
    <name type="scientific">Phytophthora nicotianae P1976</name>
    <dbReference type="NCBI Taxonomy" id="1317066"/>
    <lineage>
        <taxon>Eukaryota</taxon>
        <taxon>Sar</taxon>
        <taxon>Stramenopiles</taxon>
        <taxon>Oomycota</taxon>
        <taxon>Peronosporomycetes</taxon>
        <taxon>Peronosporales</taxon>
        <taxon>Peronosporaceae</taxon>
        <taxon>Phytophthora</taxon>
    </lineage>
</organism>
<gene>
    <name evidence="2" type="ORF">F444_18076</name>
</gene>
<evidence type="ECO:0000313" key="3">
    <source>
        <dbReference type="Proteomes" id="UP000028582"/>
    </source>
</evidence>